<organism evidence="1 2">
    <name type="scientific">Canavalia gladiata</name>
    <name type="common">Sword bean</name>
    <name type="synonym">Dolichos gladiatus</name>
    <dbReference type="NCBI Taxonomy" id="3824"/>
    <lineage>
        <taxon>Eukaryota</taxon>
        <taxon>Viridiplantae</taxon>
        <taxon>Streptophyta</taxon>
        <taxon>Embryophyta</taxon>
        <taxon>Tracheophyta</taxon>
        <taxon>Spermatophyta</taxon>
        <taxon>Magnoliopsida</taxon>
        <taxon>eudicotyledons</taxon>
        <taxon>Gunneridae</taxon>
        <taxon>Pentapetalae</taxon>
        <taxon>rosids</taxon>
        <taxon>fabids</taxon>
        <taxon>Fabales</taxon>
        <taxon>Fabaceae</taxon>
        <taxon>Papilionoideae</taxon>
        <taxon>50 kb inversion clade</taxon>
        <taxon>NPAAA clade</taxon>
        <taxon>indigoferoid/millettioid clade</taxon>
        <taxon>Phaseoleae</taxon>
        <taxon>Canavalia</taxon>
    </lineage>
</organism>
<name>A0AAN9Q3L9_CANGL</name>
<dbReference type="EMBL" id="JAYMYQ010000006">
    <property type="protein sequence ID" value="KAK7323285.1"/>
    <property type="molecule type" value="Genomic_DNA"/>
</dbReference>
<sequence>MRKRAITARAYEDTTNQILVQNTCISRGLSQDNVCVGPFGHVIALRIRPTESLLMCPKMRSRQLVGLDQMAAQTAPASRSTLGPNLTPMKIIQEL</sequence>
<gene>
    <name evidence="1" type="ORF">VNO77_26751</name>
</gene>
<dbReference type="Proteomes" id="UP001367508">
    <property type="component" value="Unassembled WGS sequence"/>
</dbReference>
<keyword evidence="2" id="KW-1185">Reference proteome</keyword>
<protein>
    <submittedName>
        <fullName evidence="1">Uncharacterized protein</fullName>
    </submittedName>
</protein>
<reference evidence="1 2" key="1">
    <citation type="submission" date="2024-01" db="EMBL/GenBank/DDBJ databases">
        <title>The genomes of 5 underutilized Papilionoideae crops provide insights into root nodulation and disease resistanc.</title>
        <authorList>
            <person name="Jiang F."/>
        </authorList>
    </citation>
    <scope>NUCLEOTIDE SEQUENCE [LARGE SCALE GENOMIC DNA]</scope>
    <source>
        <strain evidence="1">LVBAO_FW01</strain>
        <tissue evidence="1">Leaves</tissue>
    </source>
</reference>
<comment type="caution">
    <text evidence="1">The sequence shown here is derived from an EMBL/GenBank/DDBJ whole genome shotgun (WGS) entry which is preliminary data.</text>
</comment>
<accession>A0AAN9Q3L9</accession>
<proteinExistence type="predicted"/>
<evidence type="ECO:0000313" key="2">
    <source>
        <dbReference type="Proteomes" id="UP001367508"/>
    </source>
</evidence>
<dbReference type="AlphaFoldDB" id="A0AAN9Q3L9"/>
<evidence type="ECO:0000313" key="1">
    <source>
        <dbReference type="EMBL" id="KAK7323285.1"/>
    </source>
</evidence>